<sequence length="340" mass="38189">MTYPVKFYTLYTKPSAESLLSVLQSLRRGHSNFSSLPLSSSTDQSTDTIWIDPAGVAGYLTSIIASSLQWLTDDDRELVWDQASLRISERSGRSAAPAINRAFMINNNLTIHLHEPSLTEDNLGLKTWTSSLLLSRQLMTLVKHVPSGTPRMLELGSGTGLVGLAAASIWQGLLSEVLLTDLPEIVPNLQHNIDHNASLFPEQRYDGDSSVKVHCRALNWADATDTPSEQYENFHLIVAADPIYSSDHPRLLTDTVHRWLAPSSSSRFIVELPLRSRYQRERADLRQKLEVFMEVIEEGEEVGYDDWEGADGQPIEVRCWWSVWKLRDVAEQSKPITSST</sequence>
<dbReference type="SUPFAM" id="SSF53335">
    <property type="entry name" value="S-adenosyl-L-methionine-dependent methyltransferases"/>
    <property type="match status" value="1"/>
</dbReference>
<dbReference type="Gene3D" id="3.40.50.150">
    <property type="entry name" value="Vaccinia Virus protein VP39"/>
    <property type="match status" value="1"/>
</dbReference>
<dbReference type="InterPro" id="IPR029063">
    <property type="entry name" value="SAM-dependent_MTases_sf"/>
</dbReference>
<name>A0AAN7TEM7_9EURO</name>
<organism evidence="1 2">
    <name type="scientific">Lithohypha guttulata</name>
    <dbReference type="NCBI Taxonomy" id="1690604"/>
    <lineage>
        <taxon>Eukaryota</taxon>
        <taxon>Fungi</taxon>
        <taxon>Dikarya</taxon>
        <taxon>Ascomycota</taxon>
        <taxon>Pezizomycotina</taxon>
        <taxon>Eurotiomycetes</taxon>
        <taxon>Chaetothyriomycetidae</taxon>
        <taxon>Chaetothyriales</taxon>
        <taxon>Trichomeriaceae</taxon>
        <taxon>Lithohypha</taxon>
    </lineage>
</organism>
<dbReference type="CDD" id="cd02440">
    <property type="entry name" value="AdoMet_MTases"/>
    <property type="match status" value="1"/>
</dbReference>
<protein>
    <submittedName>
        <fullName evidence="1">Protein-lysine N-methyltransferase rrg1</fullName>
    </submittedName>
</protein>
<reference evidence="1 2" key="1">
    <citation type="submission" date="2023-08" db="EMBL/GenBank/DDBJ databases">
        <title>Black Yeasts Isolated from many extreme environments.</title>
        <authorList>
            <person name="Coleine C."/>
            <person name="Stajich J.E."/>
            <person name="Selbmann L."/>
        </authorList>
    </citation>
    <scope>NUCLEOTIDE SEQUENCE [LARGE SCALE GENOMIC DNA]</scope>
    <source>
        <strain evidence="1 2">CCFEE 5910</strain>
    </source>
</reference>
<keyword evidence="2" id="KW-1185">Reference proteome</keyword>
<dbReference type="InterPro" id="IPR019410">
    <property type="entry name" value="Methyltransf_16"/>
</dbReference>
<proteinExistence type="predicted"/>
<dbReference type="Proteomes" id="UP001309876">
    <property type="component" value="Unassembled WGS sequence"/>
</dbReference>
<comment type="caution">
    <text evidence="1">The sequence shown here is derived from an EMBL/GenBank/DDBJ whole genome shotgun (WGS) entry which is preliminary data.</text>
</comment>
<dbReference type="Pfam" id="PF10294">
    <property type="entry name" value="Methyltransf_16"/>
    <property type="match status" value="1"/>
</dbReference>
<dbReference type="GO" id="GO:0005829">
    <property type="term" value="C:cytosol"/>
    <property type="evidence" value="ECO:0007669"/>
    <property type="project" value="TreeGrafter"/>
</dbReference>
<dbReference type="EMBL" id="JAVRRJ010000001">
    <property type="protein sequence ID" value="KAK5091379.1"/>
    <property type="molecule type" value="Genomic_DNA"/>
</dbReference>
<dbReference type="PANTHER" id="PTHR14614">
    <property type="entry name" value="HEPATOCELLULAR CARCINOMA-ASSOCIATED ANTIGEN"/>
    <property type="match status" value="1"/>
</dbReference>
<dbReference type="AlphaFoldDB" id="A0AAN7TEM7"/>
<evidence type="ECO:0000313" key="1">
    <source>
        <dbReference type="EMBL" id="KAK5091379.1"/>
    </source>
</evidence>
<evidence type="ECO:0000313" key="2">
    <source>
        <dbReference type="Proteomes" id="UP001309876"/>
    </source>
</evidence>
<dbReference type="GO" id="GO:0008757">
    <property type="term" value="F:S-adenosylmethionine-dependent methyltransferase activity"/>
    <property type="evidence" value="ECO:0007669"/>
    <property type="project" value="UniProtKB-ARBA"/>
</dbReference>
<gene>
    <name evidence="1" type="primary">rrg1</name>
    <name evidence="1" type="ORF">LTR05_001562</name>
</gene>
<accession>A0AAN7TEM7</accession>
<dbReference type="PANTHER" id="PTHR14614:SF156">
    <property type="entry name" value="PROTEIN-LYSINE N-METHYLTRANSFERASE EFM2"/>
    <property type="match status" value="1"/>
</dbReference>